<dbReference type="GO" id="GO:0004523">
    <property type="term" value="F:RNA-DNA hybrid ribonuclease activity"/>
    <property type="evidence" value="ECO:0007669"/>
    <property type="project" value="InterPro"/>
</dbReference>
<proteinExistence type="predicted"/>
<dbReference type="Proteomes" id="UP000187406">
    <property type="component" value="Unassembled WGS sequence"/>
</dbReference>
<dbReference type="GO" id="GO:0003676">
    <property type="term" value="F:nucleic acid binding"/>
    <property type="evidence" value="ECO:0007669"/>
    <property type="project" value="InterPro"/>
</dbReference>
<dbReference type="OrthoDB" id="1426718at2759"/>
<dbReference type="InterPro" id="IPR002156">
    <property type="entry name" value="RNaseH_domain"/>
</dbReference>
<evidence type="ECO:0000313" key="2">
    <source>
        <dbReference type="EMBL" id="GAV57553.1"/>
    </source>
</evidence>
<evidence type="ECO:0000313" key="3">
    <source>
        <dbReference type="Proteomes" id="UP000187406"/>
    </source>
</evidence>
<dbReference type="EMBL" id="BDDD01000035">
    <property type="protein sequence ID" value="GAV57553.1"/>
    <property type="molecule type" value="Genomic_DNA"/>
</dbReference>
<organism evidence="2 3">
    <name type="scientific">Cephalotus follicularis</name>
    <name type="common">Albany pitcher plant</name>
    <dbReference type="NCBI Taxonomy" id="3775"/>
    <lineage>
        <taxon>Eukaryota</taxon>
        <taxon>Viridiplantae</taxon>
        <taxon>Streptophyta</taxon>
        <taxon>Embryophyta</taxon>
        <taxon>Tracheophyta</taxon>
        <taxon>Spermatophyta</taxon>
        <taxon>Magnoliopsida</taxon>
        <taxon>eudicotyledons</taxon>
        <taxon>Gunneridae</taxon>
        <taxon>Pentapetalae</taxon>
        <taxon>rosids</taxon>
        <taxon>fabids</taxon>
        <taxon>Oxalidales</taxon>
        <taxon>Cephalotaceae</taxon>
        <taxon>Cephalotus</taxon>
    </lineage>
</organism>
<keyword evidence="3" id="KW-1185">Reference proteome</keyword>
<dbReference type="InParanoid" id="A0A1Q3APR9"/>
<dbReference type="Gene3D" id="3.30.420.10">
    <property type="entry name" value="Ribonuclease H-like superfamily/Ribonuclease H"/>
    <property type="match status" value="1"/>
</dbReference>
<dbReference type="PANTHER" id="PTHR48475:SF2">
    <property type="entry name" value="RIBONUCLEASE H"/>
    <property type="match status" value="1"/>
</dbReference>
<protein>
    <submittedName>
        <fullName evidence="2">RVT_3 domain-containing protein</fullName>
    </submittedName>
</protein>
<evidence type="ECO:0000259" key="1">
    <source>
        <dbReference type="Pfam" id="PF13456"/>
    </source>
</evidence>
<dbReference type="PANTHER" id="PTHR48475">
    <property type="entry name" value="RIBONUCLEASE H"/>
    <property type="match status" value="1"/>
</dbReference>
<comment type="caution">
    <text evidence="2">The sequence shown here is derived from an EMBL/GenBank/DDBJ whole genome shotgun (WGS) entry which is preliminary data.</text>
</comment>
<sequence>MSNNATDYEALIIGLKLSKHVGADKIIVHSDYQLVVHQLKGSYETKESMMIKYLDNVKKMAKQFKVFEVIKILGEMNCQADVVAKLANLEYEASRGAVFLEKLNRPSIEENEIL</sequence>
<name>A0A1Q3APR9_CEPFO</name>
<dbReference type="AlphaFoldDB" id="A0A1Q3APR9"/>
<dbReference type="SUPFAM" id="SSF53098">
    <property type="entry name" value="Ribonuclease H-like"/>
    <property type="match status" value="1"/>
</dbReference>
<accession>A0A1Q3APR9</accession>
<dbReference type="Pfam" id="PF13456">
    <property type="entry name" value="RVT_3"/>
    <property type="match status" value="1"/>
</dbReference>
<dbReference type="InterPro" id="IPR012337">
    <property type="entry name" value="RNaseH-like_sf"/>
</dbReference>
<dbReference type="InterPro" id="IPR036397">
    <property type="entry name" value="RNaseH_sf"/>
</dbReference>
<feature type="domain" description="RNase H type-1" evidence="1">
    <location>
        <begin position="2"/>
        <end position="87"/>
    </location>
</feature>
<reference evidence="3" key="1">
    <citation type="submission" date="2016-04" db="EMBL/GenBank/DDBJ databases">
        <title>Cephalotus genome sequencing.</title>
        <authorList>
            <person name="Fukushima K."/>
            <person name="Hasebe M."/>
            <person name="Fang X."/>
        </authorList>
    </citation>
    <scope>NUCLEOTIDE SEQUENCE [LARGE SCALE GENOMIC DNA]</scope>
    <source>
        <strain evidence="3">cv. St1</strain>
    </source>
</reference>
<gene>
    <name evidence="2" type="ORF">CFOL_v3_01090</name>
</gene>